<evidence type="ECO:0000313" key="1">
    <source>
        <dbReference type="EMBL" id="KAH9526677.1"/>
    </source>
</evidence>
<dbReference type="AlphaFoldDB" id="A0A922LAH0"/>
<keyword evidence="2" id="KW-1185">Reference proteome</keyword>
<comment type="caution">
    <text evidence="1">The sequence shown here is derived from an EMBL/GenBank/DDBJ whole genome shotgun (WGS) entry which is preliminary data.</text>
</comment>
<gene>
    <name evidence="1" type="ORF">DERF_000742</name>
</gene>
<name>A0A922LAH0_DERFA</name>
<dbReference type="Proteomes" id="UP000790347">
    <property type="component" value="Unassembled WGS sequence"/>
</dbReference>
<accession>A0A922LAH0</accession>
<organism evidence="1 2">
    <name type="scientific">Dermatophagoides farinae</name>
    <name type="common">American house dust mite</name>
    <dbReference type="NCBI Taxonomy" id="6954"/>
    <lineage>
        <taxon>Eukaryota</taxon>
        <taxon>Metazoa</taxon>
        <taxon>Ecdysozoa</taxon>
        <taxon>Arthropoda</taxon>
        <taxon>Chelicerata</taxon>
        <taxon>Arachnida</taxon>
        <taxon>Acari</taxon>
        <taxon>Acariformes</taxon>
        <taxon>Sarcoptiformes</taxon>
        <taxon>Astigmata</taxon>
        <taxon>Psoroptidia</taxon>
        <taxon>Analgoidea</taxon>
        <taxon>Pyroglyphidae</taxon>
        <taxon>Dermatophagoidinae</taxon>
        <taxon>Dermatophagoides</taxon>
    </lineage>
</organism>
<proteinExistence type="predicted"/>
<dbReference type="EMBL" id="ASGP02000001">
    <property type="protein sequence ID" value="KAH9526677.1"/>
    <property type="molecule type" value="Genomic_DNA"/>
</dbReference>
<reference evidence="1" key="1">
    <citation type="submission" date="2013-05" db="EMBL/GenBank/DDBJ databases">
        <authorList>
            <person name="Yim A.K.Y."/>
            <person name="Chan T.F."/>
            <person name="Ji K.M."/>
            <person name="Liu X.Y."/>
            <person name="Zhou J.W."/>
            <person name="Li R.Q."/>
            <person name="Yang K.Y."/>
            <person name="Li J."/>
            <person name="Li M."/>
            <person name="Law P.T.W."/>
            <person name="Wu Y.L."/>
            <person name="Cai Z.L."/>
            <person name="Qin H."/>
            <person name="Bao Y."/>
            <person name="Leung R.K.K."/>
            <person name="Ng P.K.S."/>
            <person name="Zou J."/>
            <person name="Zhong X.J."/>
            <person name="Ran P.X."/>
            <person name="Zhong N.S."/>
            <person name="Liu Z.G."/>
            <person name="Tsui S.K.W."/>
        </authorList>
    </citation>
    <scope>NUCLEOTIDE SEQUENCE</scope>
    <source>
        <strain evidence="1">Derf</strain>
        <tissue evidence="1">Whole organism</tissue>
    </source>
</reference>
<reference evidence="1" key="2">
    <citation type="journal article" date="2022" name="Res Sq">
        <title>Comparative Genomics Reveals Insights into the Divergent Evolution of Astigmatic Mites and Household Pest Adaptations.</title>
        <authorList>
            <person name="Xiong Q."/>
            <person name="Wan A.T.-Y."/>
            <person name="Liu X.-Y."/>
            <person name="Fung C.S.-H."/>
            <person name="Xiao X."/>
            <person name="Malainual N."/>
            <person name="Hou J."/>
            <person name="Wang L."/>
            <person name="Wang M."/>
            <person name="Yang K."/>
            <person name="Cui Y."/>
            <person name="Leung E."/>
            <person name="Nong W."/>
            <person name="Shin S.-K."/>
            <person name="Au S."/>
            <person name="Jeong K.Y."/>
            <person name="Chew F.T."/>
            <person name="Hui J."/>
            <person name="Leung T.F."/>
            <person name="Tungtrongchitr A."/>
            <person name="Zhong N."/>
            <person name="Liu Z."/>
            <person name="Tsui S."/>
        </authorList>
    </citation>
    <scope>NUCLEOTIDE SEQUENCE</scope>
    <source>
        <strain evidence="1">Derf</strain>
        <tissue evidence="1">Whole organism</tissue>
    </source>
</reference>
<protein>
    <submittedName>
        <fullName evidence="1">Uncharacterized protein</fullName>
    </submittedName>
</protein>
<sequence length="88" mass="10443">MIFDELDNFEIDVSFHFIPIIAGKLNRNNPIRLVFIGNFFFVKLKPQEESCQIEPNFYKFLTIGFEFLMCKAEEKIDPFSLISIRFDI</sequence>
<evidence type="ECO:0000313" key="2">
    <source>
        <dbReference type="Proteomes" id="UP000790347"/>
    </source>
</evidence>